<feature type="domain" description="Thioredoxin" evidence="5">
    <location>
        <begin position="1"/>
        <end position="104"/>
    </location>
</feature>
<proteinExistence type="inferred from homology"/>
<keyword evidence="7" id="KW-1185">Reference proteome</keyword>
<dbReference type="Proteomes" id="UP000245609">
    <property type="component" value="Unassembled WGS sequence"/>
</dbReference>
<dbReference type="CDD" id="cd02947">
    <property type="entry name" value="TRX_family"/>
    <property type="match status" value="1"/>
</dbReference>
<sequence>MPVTEIKTESEFNSAINSSGLVVVDFHAVWCGPCKMIAPVLEQISAALPEVTFVKVDVDVLSNLASTQGITAMPTIKLFKGGVEVDQIVGANIEAIRKKIEENK</sequence>
<comment type="caution">
    <text evidence="6">The sequence shown here is derived from an EMBL/GenBank/DDBJ whole genome shotgun (WGS) entry which is preliminary data.</text>
</comment>
<dbReference type="NCBIfam" id="TIGR01068">
    <property type="entry name" value="thioredoxin"/>
    <property type="match status" value="1"/>
</dbReference>
<dbReference type="PIRSF" id="PIRSF000077">
    <property type="entry name" value="Thioredoxin"/>
    <property type="match status" value="1"/>
</dbReference>
<name>A0A2T9ZBD7_9FUNG</name>
<feature type="site" description="Contributes to redox potential value" evidence="3">
    <location>
        <position position="33"/>
    </location>
</feature>
<dbReference type="PROSITE" id="PS51352">
    <property type="entry name" value="THIOREDOXIN_2"/>
    <property type="match status" value="1"/>
</dbReference>
<dbReference type="Gene3D" id="3.40.30.10">
    <property type="entry name" value="Glutaredoxin"/>
    <property type="match status" value="1"/>
</dbReference>
<evidence type="ECO:0000256" key="2">
    <source>
        <dbReference type="PIRNR" id="PIRNR000077"/>
    </source>
</evidence>
<dbReference type="OrthoDB" id="2121326at2759"/>
<evidence type="ECO:0000313" key="6">
    <source>
        <dbReference type="EMBL" id="PVV01882.1"/>
    </source>
</evidence>
<dbReference type="GO" id="GO:0015035">
    <property type="term" value="F:protein-disulfide reductase activity"/>
    <property type="evidence" value="ECO:0007669"/>
    <property type="project" value="InterPro"/>
</dbReference>
<reference evidence="6 7" key="1">
    <citation type="journal article" date="2018" name="MBio">
        <title>Comparative Genomics Reveals the Core Gene Toolbox for the Fungus-Insect Symbiosis.</title>
        <authorList>
            <person name="Wang Y."/>
            <person name="Stata M."/>
            <person name="Wang W."/>
            <person name="Stajich J.E."/>
            <person name="White M.M."/>
            <person name="Moncalvo J.M."/>
        </authorList>
    </citation>
    <scope>NUCLEOTIDE SEQUENCE [LARGE SCALE GENOMIC DNA]</scope>
    <source>
        <strain evidence="6 7">SC-DP-2</strain>
    </source>
</reference>
<evidence type="ECO:0000313" key="7">
    <source>
        <dbReference type="Proteomes" id="UP000245609"/>
    </source>
</evidence>
<accession>A0A2T9ZBD7</accession>
<dbReference type="PROSITE" id="PS00194">
    <property type="entry name" value="THIOREDOXIN_1"/>
    <property type="match status" value="1"/>
</dbReference>
<gene>
    <name evidence="6" type="ORF">BB560_003685</name>
</gene>
<dbReference type="InterPro" id="IPR013766">
    <property type="entry name" value="Thioredoxin_domain"/>
</dbReference>
<dbReference type="InterPro" id="IPR017937">
    <property type="entry name" value="Thioredoxin_CS"/>
</dbReference>
<dbReference type="Pfam" id="PF00085">
    <property type="entry name" value="Thioredoxin"/>
    <property type="match status" value="1"/>
</dbReference>
<dbReference type="SUPFAM" id="SSF52833">
    <property type="entry name" value="Thioredoxin-like"/>
    <property type="match status" value="1"/>
</dbReference>
<dbReference type="EMBL" id="MBFS01000730">
    <property type="protein sequence ID" value="PVV01882.1"/>
    <property type="molecule type" value="Genomic_DNA"/>
</dbReference>
<feature type="site" description="Contributes to redox potential value" evidence="3">
    <location>
        <position position="32"/>
    </location>
</feature>
<dbReference type="PRINTS" id="PR00421">
    <property type="entry name" value="THIOREDOXIN"/>
</dbReference>
<evidence type="ECO:0000256" key="1">
    <source>
        <dbReference type="ARBA" id="ARBA00023157"/>
    </source>
</evidence>
<feature type="disulfide bond" description="Redox-active" evidence="4">
    <location>
        <begin position="31"/>
        <end position="34"/>
    </location>
</feature>
<dbReference type="InterPro" id="IPR005746">
    <property type="entry name" value="Thioredoxin"/>
</dbReference>
<evidence type="ECO:0000259" key="5">
    <source>
        <dbReference type="PROSITE" id="PS51352"/>
    </source>
</evidence>
<evidence type="ECO:0000256" key="3">
    <source>
        <dbReference type="PIRSR" id="PIRSR000077-1"/>
    </source>
</evidence>
<dbReference type="InterPro" id="IPR036249">
    <property type="entry name" value="Thioredoxin-like_sf"/>
</dbReference>
<keyword evidence="4" id="KW-0676">Redox-active center</keyword>
<evidence type="ECO:0000256" key="4">
    <source>
        <dbReference type="PIRSR" id="PIRSR000077-4"/>
    </source>
</evidence>
<keyword evidence="1 4" id="KW-1015">Disulfide bond</keyword>
<protein>
    <recommendedName>
        <fullName evidence="2">Thioredoxin</fullName>
    </recommendedName>
</protein>
<comment type="similarity">
    <text evidence="2">Belongs to the thioredoxin family.</text>
</comment>
<feature type="active site" description="Nucleophile" evidence="3">
    <location>
        <position position="31"/>
    </location>
</feature>
<organism evidence="6 7">
    <name type="scientific">Smittium megazygosporum</name>
    <dbReference type="NCBI Taxonomy" id="133381"/>
    <lineage>
        <taxon>Eukaryota</taxon>
        <taxon>Fungi</taxon>
        <taxon>Fungi incertae sedis</taxon>
        <taxon>Zoopagomycota</taxon>
        <taxon>Kickxellomycotina</taxon>
        <taxon>Harpellomycetes</taxon>
        <taxon>Harpellales</taxon>
        <taxon>Legeriomycetaceae</taxon>
        <taxon>Smittium</taxon>
    </lineage>
</organism>
<dbReference type="STRING" id="133381.A0A2T9ZBD7"/>
<dbReference type="FunFam" id="3.40.30.10:FF:000245">
    <property type="entry name" value="Thioredoxin"/>
    <property type="match status" value="1"/>
</dbReference>
<dbReference type="PANTHER" id="PTHR46115">
    <property type="entry name" value="THIOREDOXIN-LIKE PROTEIN 1"/>
    <property type="match status" value="1"/>
</dbReference>
<dbReference type="AlphaFoldDB" id="A0A2T9ZBD7"/>
<feature type="site" description="Deprotonates C-terminal active site Cys" evidence="3">
    <location>
        <position position="25"/>
    </location>
</feature>
<feature type="active site" description="Nucleophile" evidence="3">
    <location>
        <position position="34"/>
    </location>
</feature>